<dbReference type="EMBL" id="LSRP01000081">
    <property type="protein sequence ID" value="OJF97649.1"/>
    <property type="molecule type" value="Genomic_DNA"/>
</dbReference>
<evidence type="ECO:0000256" key="1">
    <source>
        <dbReference type="SAM" id="SignalP"/>
    </source>
</evidence>
<organism evidence="2 3">
    <name type="scientific">Pararhizobium antarcticum</name>
    <dbReference type="NCBI Taxonomy" id="1798805"/>
    <lineage>
        <taxon>Bacteria</taxon>
        <taxon>Pseudomonadati</taxon>
        <taxon>Pseudomonadota</taxon>
        <taxon>Alphaproteobacteria</taxon>
        <taxon>Hyphomicrobiales</taxon>
        <taxon>Rhizobiaceae</taxon>
        <taxon>Rhizobium/Agrobacterium group</taxon>
        <taxon>Pararhizobium</taxon>
    </lineage>
</organism>
<feature type="chain" id="PRO_5024877736" evidence="1">
    <location>
        <begin position="23"/>
        <end position="146"/>
    </location>
</feature>
<dbReference type="Proteomes" id="UP000182661">
    <property type="component" value="Unassembled WGS sequence"/>
</dbReference>
<feature type="signal peptide" evidence="1">
    <location>
        <begin position="1"/>
        <end position="22"/>
    </location>
</feature>
<sequence length="146" mass="15998">MKMVQYLIGVLMMTIVATQAVAGEINAADGVAISGYDAVAYFKQEKPVKGLETYSVTYKDALFLFASADNRDAFQANPETYAPQYGGYCAYGTASGYKAPIDPAAFTITGGKLYLNYNKGVQKSWRQDTTGYIRKADENWPVVKTQ</sequence>
<dbReference type="RefSeq" id="WP_071832895.1">
    <property type="nucleotide sequence ID" value="NZ_LSRP01000081.1"/>
</dbReference>
<proteinExistence type="predicted"/>
<keyword evidence="1" id="KW-0732">Signal</keyword>
<dbReference type="AlphaFoldDB" id="A0A657LTY4"/>
<gene>
    <name evidence="2" type="ORF">AX760_16315</name>
</gene>
<reference evidence="2 3" key="1">
    <citation type="submission" date="2016-02" db="EMBL/GenBank/DDBJ databases">
        <title>Genome sequencing of a beta-galactosidase producing bacteria Rhizobium sp. 59.</title>
        <authorList>
            <person name="Wang D."/>
            <person name="Kot W."/>
            <person name="Qin Y."/>
            <person name="Hansen L."/>
            <person name="Naqvi K."/>
            <person name="Rensing C."/>
        </authorList>
    </citation>
    <scope>NUCLEOTIDE SEQUENCE [LARGE SCALE GENOMIC DNA]</scope>
    <source>
        <strain evidence="2 3">59</strain>
    </source>
</reference>
<name>A0A657LTY4_9HYPH</name>
<protein>
    <submittedName>
        <fullName evidence="2">Uncharacterized protein</fullName>
    </submittedName>
</protein>
<keyword evidence="3" id="KW-1185">Reference proteome</keyword>
<comment type="caution">
    <text evidence="2">The sequence shown here is derived from an EMBL/GenBank/DDBJ whole genome shotgun (WGS) entry which is preliminary data.</text>
</comment>
<evidence type="ECO:0000313" key="3">
    <source>
        <dbReference type="Proteomes" id="UP000182661"/>
    </source>
</evidence>
<evidence type="ECO:0000313" key="2">
    <source>
        <dbReference type="EMBL" id="OJF97649.1"/>
    </source>
</evidence>
<dbReference type="NCBIfam" id="NF041384">
    <property type="entry name" value="YHS_seleno_dom"/>
    <property type="match status" value="1"/>
</dbReference>
<dbReference type="OrthoDB" id="344729at2"/>
<accession>A0A657LTY4</accession>